<protein>
    <recommendedName>
        <fullName evidence="2">RRM domain-containing protein</fullName>
    </recommendedName>
</protein>
<dbReference type="Pfam" id="PF04059">
    <property type="entry name" value="RRM_2"/>
    <property type="match status" value="1"/>
</dbReference>
<keyword evidence="4" id="KW-1185">Reference proteome</keyword>
<evidence type="ECO:0000313" key="3">
    <source>
        <dbReference type="EMBL" id="CAK0828848.1"/>
    </source>
</evidence>
<evidence type="ECO:0000256" key="1">
    <source>
        <dbReference type="PROSITE-ProRule" id="PRU00176"/>
    </source>
</evidence>
<comment type="caution">
    <text evidence="3">The sequence shown here is derived from an EMBL/GenBank/DDBJ whole genome shotgun (WGS) entry which is preliminary data.</text>
</comment>
<dbReference type="Gene3D" id="3.30.70.330">
    <property type="match status" value="1"/>
</dbReference>
<feature type="domain" description="RRM" evidence="2">
    <location>
        <begin position="34"/>
        <end position="121"/>
    </location>
</feature>
<dbReference type="InterPro" id="IPR007201">
    <property type="entry name" value="Mei2-like_Rrm_C"/>
</dbReference>
<accession>A0ABN9SA84</accession>
<organism evidence="3 4">
    <name type="scientific">Prorocentrum cordatum</name>
    <dbReference type="NCBI Taxonomy" id="2364126"/>
    <lineage>
        <taxon>Eukaryota</taxon>
        <taxon>Sar</taxon>
        <taxon>Alveolata</taxon>
        <taxon>Dinophyceae</taxon>
        <taxon>Prorocentrales</taxon>
        <taxon>Prorocentraceae</taxon>
        <taxon>Prorocentrum</taxon>
    </lineage>
</organism>
<dbReference type="Proteomes" id="UP001189429">
    <property type="component" value="Unassembled WGS sequence"/>
</dbReference>
<sequence length="160" mass="17249">MYGNGAAGAAAAAPRHSLPAGTGRAVRQITPGVTSLMLRGLPKEVSQQELLEEVHRSGLARTVDFCYMPRDFASCKSKGHAFLNFVSSEVATEFQRAWHGRRTCAGRAVDARGLDVSVATLQGLAANIGRWGGPRLRRVRNPDFQPFVLDRRAAHAGGRP</sequence>
<reference evidence="3" key="1">
    <citation type="submission" date="2023-10" db="EMBL/GenBank/DDBJ databases">
        <authorList>
            <person name="Chen Y."/>
            <person name="Shah S."/>
            <person name="Dougan E. K."/>
            <person name="Thang M."/>
            <person name="Chan C."/>
        </authorList>
    </citation>
    <scope>NUCLEOTIDE SEQUENCE [LARGE SCALE GENOMIC DNA]</scope>
</reference>
<gene>
    <name evidence="3" type="ORF">PCOR1329_LOCUS27980</name>
</gene>
<dbReference type="InterPro" id="IPR000504">
    <property type="entry name" value="RRM_dom"/>
</dbReference>
<name>A0ABN9SA84_9DINO</name>
<dbReference type="EMBL" id="CAUYUJ010010226">
    <property type="protein sequence ID" value="CAK0828848.1"/>
    <property type="molecule type" value="Genomic_DNA"/>
</dbReference>
<dbReference type="PROSITE" id="PS50102">
    <property type="entry name" value="RRM"/>
    <property type="match status" value="1"/>
</dbReference>
<dbReference type="InterPro" id="IPR012677">
    <property type="entry name" value="Nucleotide-bd_a/b_plait_sf"/>
</dbReference>
<dbReference type="SUPFAM" id="SSF54928">
    <property type="entry name" value="RNA-binding domain, RBD"/>
    <property type="match status" value="1"/>
</dbReference>
<evidence type="ECO:0000259" key="2">
    <source>
        <dbReference type="PROSITE" id="PS50102"/>
    </source>
</evidence>
<proteinExistence type="predicted"/>
<keyword evidence="1" id="KW-0694">RNA-binding</keyword>
<dbReference type="InterPro" id="IPR035979">
    <property type="entry name" value="RBD_domain_sf"/>
</dbReference>
<evidence type="ECO:0000313" key="4">
    <source>
        <dbReference type="Proteomes" id="UP001189429"/>
    </source>
</evidence>